<evidence type="ECO:0000256" key="1">
    <source>
        <dbReference type="SAM" id="Phobius"/>
    </source>
</evidence>
<dbReference type="SUPFAM" id="SSF81321">
    <property type="entry name" value="Family A G protein-coupled receptor-like"/>
    <property type="match status" value="1"/>
</dbReference>
<dbReference type="EMBL" id="JOJR01000307">
    <property type="protein sequence ID" value="RCN40018.1"/>
    <property type="molecule type" value="Genomic_DNA"/>
</dbReference>
<reference evidence="2 3" key="1">
    <citation type="submission" date="2014-10" db="EMBL/GenBank/DDBJ databases">
        <title>Draft genome of the hookworm Ancylostoma caninum.</title>
        <authorList>
            <person name="Mitreva M."/>
        </authorList>
    </citation>
    <scope>NUCLEOTIDE SEQUENCE [LARGE SCALE GENOMIC DNA]</scope>
    <source>
        <strain evidence="2 3">Baltimore</strain>
    </source>
</reference>
<keyword evidence="1" id="KW-0812">Transmembrane</keyword>
<gene>
    <name evidence="2" type="ORF">ANCCAN_14051</name>
</gene>
<comment type="caution">
    <text evidence="2">The sequence shown here is derived from an EMBL/GenBank/DDBJ whole genome shotgun (WGS) entry which is preliminary data.</text>
</comment>
<keyword evidence="1" id="KW-1133">Transmembrane helix</keyword>
<proteinExistence type="predicted"/>
<sequence>MLFNESLYANFLSIIMWIIMNGANPVVYIIVNRPLRRSLQKLFGYANKSHMKANSAWTKSVVKPIIHVKQRTTWN</sequence>
<dbReference type="Proteomes" id="UP000252519">
    <property type="component" value="Unassembled WGS sequence"/>
</dbReference>
<protein>
    <submittedName>
        <fullName evidence="2">Uncharacterized protein</fullName>
    </submittedName>
</protein>
<evidence type="ECO:0000313" key="2">
    <source>
        <dbReference type="EMBL" id="RCN40018.1"/>
    </source>
</evidence>
<dbReference type="AlphaFoldDB" id="A0A368G8J6"/>
<accession>A0A368G8J6</accession>
<evidence type="ECO:0000313" key="3">
    <source>
        <dbReference type="Proteomes" id="UP000252519"/>
    </source>
</evidence>
<keyword evidence="3" id="KW-1185">Reference proteome</keyword>
<keyword evidence="1" id="KW-0472">Membrane</keyword>
<feature type="transmembrane region" description="Helical" evidence="1">
    <location>
        <begin position="6"/>
        <end position="31"/>
    </location>
</feature>
<name>A0A368G8J6_ANCCA</name>
<organism evidence="2 3">
    <name type="scientific">Ancylostoma caninum</name>
    <name type="common">Dog hookworm</name>
    <dbReference type="NCBI Taxonomy" id="29170"/>
    <lineage>
        <taxon>Eukaryota</taxon>
        <taxon>Metazoa</taxon>
        <taxon>Ecdysozoa</taxon>
        <taxon>Nematoda</taxon>
        <taxon>Chromadorea</taxon>
        <taxon>Rhabditida</taxon>
        <taxon>Rhabditina</taxon>
        <taxon>Rhabditomorpha</taxon>
        <taxon>Strongyloidea</taxon>
        <taxon>Ancylostomatidae</taxon>
        <taxon>Ancylostomatinae</taxon>
        <taxon>Ancylostoma</taxon>
    </lineage>
</organism>